<evidence type="ECO:0000256" key="23">
    <source>
        <dbReference type="ARBA" id="ARBA00047490"/>
    </source>
</evidence>
<evidence type="ECO:0000256" key="3">
    <source>
        <dbReference type="ARBA" id="ARBA00004496"/>
    </source>
</evidence>
<evidence type="ECO:0000256" key="18">
    <source>
        <dbReference type="ARBA" id="ARBA00023192"/>
    </source>
</evidence>
<evidence type="ECO:0000256" key="21">
    <source>
        <dbReference type="ARBA" id="ARBA00026192"/>
    </source>
</evidence>
<evidence type="ECO:0000256" key="17">
    <source>
        <dbReference type="ARBA" id="ARBA00023122"/>
    </source>
</evidence>
<comment type="pathway">
    <text evidence="4">Amino-acid biosynthesis; L-cysteine biosynthesis; L-cysteine from L-homocysteine and L-serine: step 1/2.</text>
</comment>
<dbReference type="InterPro" id="IPR001926">
    <property type="entry name" value="TrpB-like_PALP"/>
</dbReference>
<dbReference type="InterPro" id="IPR005857">
    <property type="entry name" value="Cysta_beta_synth"/>
</dbReference>
<dbReference type="PROSITE" id="PS00901">
    <property type="entry name" value="CYS_SYNTHASE"/>
    <property type="match status" value="1"/>
</dbReference>
<evidence type="ECO:0000259" key="27">
    <source>
        <dbReference type="PROSITE" id="PS51371"/>
    </source>
</evidence>
<evidence type="ECO:0000256" key="8">
    <source>
        <dbReference type="ARBA" id="ARBA00022490"/>
    </source>
</evidence>
<dbReference type="PROSITE" id="PS51371">
    <property type="entry name" value="CBS"/>
    <property type="match status" value="1"/>
</dbReference>
<evidence type="ECO:0000256" key="22">
    <source>
        <dbReference type="ARBA" id="ARBA00045425"/>
    </source>
</evidence>
<comment type="subunit">
    <text evidence="6">Homotetramer.</text>
</comment>
<feature type="region of interest" description="Disordered" evidence="26">
    <location>
        <begin position="42"/>
        <end position="104"/>
    </location>
</feature>
<dbReference type="UniPathway" id="UPA00136">
    <property type="reaction ID" value="UER00201"/>
</dbReference>
<dbReference type="Pfam" id="PF00291">
    <property type="entry name" value="PALP"/>
    <property type="match status" value="1"/>
</dbReference>
<dbReference type="OMA" id="MTLVDWT"/>
<keyword evidence="13" id="KW-0479">Metal-binding</keyword>
<dbReference type="Gene3D" id="3.40.50.1100">
    <property type="match status" value="2"/>
</dbReference>
<keyword evidence="16" id="KW-0408">Iron</keyword>
<evidence type="ECO:0000256" key="26">
    <source>
        <dbReference type="SAM" id="MobiDB-lite"/>
    </source>
</evidence>
<dbReference type="FunFam" id="3.10.580.10:FF:000014">
    <property type="entry name" value="Cystathionine beta-synthase"/>
    <property type="match status" value="1"/>
</dbReference>
<dbReference type="GO" id="GO:0046872">
    <property type="term" value="F:metal ion binding"/>
    <property type="evidence" value="ECO:0007669"/>
    <property type="project" value="UniProtKB-KW"/>
</dbReference>
<protein>
    <recommendedName>
        <fullName evidence="21 25">Cystathionine beta-synthase</fullName>
        <ecNumber evidence="7 25">4.2.1.22</ecNumber>
    </recommendedName>
</protein>
<dbReference type="Ensembl" id="ENSOMET00000026698.1">
    <property type="protein sequence ID" value="ENSOMEP00000017869.1"/>
    <property type="gene ID" value="ENSOMEG00000019567.1"/>
</dbReference>
<dbReference type="Pfam" id="PF00571">
    <property type="entry name" value="CBS"/>
    <property type="match status" value="1"/>
</dbReference>
<evidence type="ECO:0000256" key="14">
    <source>
        <dbReference type="ARBA" id="ARBA00022843"/>
    </source>
</evidence>
<dbReference type="GO" id="GO:0004122">
    <property type="term" value="F:cystathionine beta-synthase activity"/>
    <property type="evidence" value="ECO:0007669"/>
    <property type="project" value="UniProtKB-UniRule"/>
</dbReference>
<dbReference type="Proteomes" id="UP000261560">
    <property type="component" value="Unplaced"/>
</dbReference>
<dbReference type="Gene3D" id="3.10.580.10">
    <property type="entry name" value="CBS-domain"/>
    <property type="match status" value="1"/>
</dbReference>
<dbReference type="CDD" id="cd04608">
    <property type="entry name" value="CBS_pair_CBS"/>
    <property type="match status" value="1"/>
</dbReference>
<dbReference type="CDD" id="cd01561">
    <property type="entry name" value="CBS_like"/>
    <property type="match status" value="1"/>
</dbReference>
<keyword evidence="17 24" id="KW-0129">CBS domain</keyword>
<keyword evidence="20" id="KW-0539">Nucleus</keyword>
<dbReference type="GeneTree" id="ENSGT00510000047027"/>
<evidence type="ECO:0000256" key="1">
    <source>
        <dbReference type="ARBA" id="ARBA00001933"/>
    </source>
</evidence>
<keyword evidence="12" id="KW-0349">Heme</keyword>
<dbReference type="FunFam" id="3.40.50.1100:FF:000118">
    <property type="entry name" value="Related to CYS4-cystathionine beta-synthase"/>
    <property type="match status" value="1"/>
</dbReference>
<dbReference type="GO" id="GO:0005634">
    <property type="term" value="C:nucleus"/>
    <property type="evidence" value="ECO:0007669"/>
    <property type="project" value="UniProtKB-SubCell"/>
</dbReference>
<dbReference type="FunFam" id="3.40.50.1100:FF:000003">
    <property type="entry name" value="Cystathionine beta-synthase"/>
    <property type="match status" value="1"/>
</dbReference>
<evidence type="ECO:0000256" key="10">
    <source>
        <dbReference type="ARBA" id="ARBA00022553"/>
    </source>
</evidence>
<keyword evidence="29" id="KW-1185">Reference proteome</keyword>
<name>A0A3B3CLA3_ORYME</name>
<keyword evidence="14" id="KW-0832">Ubl conjugation</keyword>
<evidence type="ECO:0000256" key="24">
    <source>
        <dbReference type="PROSITE-ProRule" id="PRU00703"/>
    </source>
</evidence>
<dbReference type="NCBIfam" id="TIGR01137">
    <property type="entry name" value="cysta_beta"/>
    <property type="match status" value="1"/>
</dbReference>
<evidence type="ECO:0000256" key="12">
    <source>
        <dbReference type="ARBA" id="ARBA00022617"/>
    </source>
</evidence>
<dbReference type="GO" id="GO:0006535">
    <property type="term" value="P:cysteine biosynthetic process from serine"/>
    <property type="evidence" value="ECO:0007669"/>
    <property type="project" value="UniProtKB-UniRule"/>
</dbReference>
<dbReference type="GO" id="GO:0019343">
    <property type="term" value="P:cysteine biosynthetic process via cystathionine"/>
    <property type="evidence" value="ECO:0007669"/>
    <property type="project" value="UniProtKB-UniRule"/>
</dbReference>
<dbReference type="PANTHER" id="PTHR10314">
    <property type="entry name" value="CYSTATHIONINE BETA-SYNTHASE"/>
    <property type="match status" value="1"/>
</dbReference>
<evidence type="ECO:0000256" key="6">
    <source>
        <dbReference type="ARBA" id="ARBA00011881"/>
    </source>
</evidence>
<evidence type="ECO:0000256" key="9">
    <source>
        <dbReference type="ARBA" id="ARBA00022499"/>
    </source>
</evidence>
<proteinExistence type="inferred from homology"/>
<keyword evidence="18 25" id="KW-0198">Cysteine biosynthesis</keyword>
<dbReference type="InterPro" id="IPR036052">
    <property type="entry name" value="TrpB-like_PALP_sf"/>
</dbReference>
<dbReference type="GO" id="GO:0050667">
    <property type="term" value="P:homocysteine metabolic process"/>
    <property type="evidence" value="ECO:0007669"/>
    <property type="project" value="UniProtKB-ARBA"/>
</dbReference>
<accession>A0A3B3CLA3</accession>
<evidence type="ECO:0000256" key="15">
    <source>
        <dbReference type="ARBA" id="ARBA00022898"/>
    </source>
</evidence>
<sequence>MPSVSATPCLKDGQASCPHTANLIHTDRYSARVSAAEGLHSGLEDGSLDAEHSDAGENGTRDQRNPDGASGLKWIRPDLPSRCTWRPGAPASESPHSHPERTKPTSILPSVLDHIGHTPLIRLNKIPKEFGLKCEVLVKCEFFSAGGSIKDRIALRMVEDAERAGILKPGDTIIEPTSGNTGIGLALIAAVKGYRCIIVMPEKMSMEKEAVLKSLGADIVRTPTSAAFDSPESHICTAWRLKNEIPNSHILDQYRNASNPLAHYDTTAEEILEQCDGKLDMLVAGAGTGGTLTGVSRKLKEKCPNVKIVGVDPEGSVLIHSEESDEHTTFEVEGIGYDFVPTVLDRSLVDMWYKSNDAETFTMSRKLIGEEGLLCGGSSGSAMAAAVKMARELKEGQRCVVILADSVRNYISKFLSDQWMVEKGFLSLEAQTNKKVWWWSHTVQSLQVPAPLTITPSLSCQKTMEILRAKTFDQAPVVDDTGAILGMVTLGTILSSVHDGKVELSDAVGAVLCKDFKQVHLTDTLGKLSFFLKAHSFVLVVHDHIQYDSDGSAHLRHAVFGVVTPIDLLDYIATHEDRERAASQRSP</sequence>
<comment type="function">
    <text evidence="22">Hydro-lyase catalyzing the first step of the transsulfuration pathway, where the hydroxyl group of L-serine is displaced by L-homocysteine in a beta-replacement reaction to form L-cystathionine, the precursor of L-cysteine. This catabolic route allows the elimination of L-methionine and the toxic metabolite L-homocysteine. Also involved in the production of hydrogen sulfide, a gasotransmitter with signaling and cytoprotective effects on neurons.</text>
</comment>
<comment type="subcellular location">
    <subcellularLocation>
        <location evidence="3">Cytoplasm</location>
    </subcellularLocation>
    <subcellularLocation>
        <location evidence="2">Nucleus</location>
    </subcellularLocation>
</comment>
<evidence type="ECO:0000256" key="25">
    <source>
        <dbReference type="RuleBase" id="RU361204"/>
    </source>
</evidence>
<evidence type="ECO:0000256" key="11">
    <source>
        <dbReference type="ARBA" id="ARBA00022605"/>
    </source>
</evidence>
<evidence type="ECO:0000256" key="20">
    <source>
        <dbReference type="ARBA" id="ARBA00023242"/>
    </source>
</evidence>
<dbReference type="InterPro" id="IPR000644">
    <property type="entry name" value="CBS_dom"/>
</dbReference>
<keyword evidence="8" id="KW-0963">Cytoplasm</keyword>
<evidence type="ECO:0000313" key="29">
    <source>
        <dbReference type="Proteomes" id="UP000261560"/>
    </source>
</evidence>
<keyword evidence="15 25" id="KW-0663">Pyridoxal phosphate</keyword>
<evidence type="ECO:0000256" key="7">
    <source>
        <dbReference type="ARBA" id="ARBA00012041"/>
    </source>
</evidence>
<reference evidence="28" key="1">
    <citation type="submission" date="2025-08" db="UniProtKB">
        <authorList>
            <consortium name="Ensembl"/>
        </authorList>
    </citation>
    <scope>IDENTIFICATION</scope>
</reference>
<evidence type="ECO:0000256" key="19">
    <source>
        <dbReference type="ARBA" id="ARBA00023239"/>
    </source>
</evidence>
<dbReference type="InterPro" id="IPR050214">
    <property type="entry name" value="Cys_Synth/Cystath_Beta-Synth"/>
</dbReference>
<keyword evidence="9" id="KW-1017">Isopeptide bond</keyword>
<feature type="compositionally biased region" description="Basic and acidic residues" evidence="26">
    <location>
        <begin position="49"/>
        <end position="65"/>
    </location>
</feature>
<keyword evidence="19 25" id="KW-0456">Lyase</keyword>
<dbReference type="InterPro" id="IPR001216">
    <property type="entry name" value="P-phosphate_BS"/>
</dbReference>
<dbReference type="STRING" id="30732.ENSOMEP00000017869"/>
<comment type="similarity">
    <text evidence="5 25">Belongs to the cysteine synthase/cystathionine beta-synthase family.</text>
</comment>
<organism evidence="28 29">
    <name type="scientific">Oryzias melastigma</name>
    <name type="common">Marine medaka</name>
    <dbReference type="NCBI Taxonomy" id="30732"/>
    <lineage>
        <taxon>Eukaryota</taxon>
        <taxon>Metazoa</taxon>
        <taxon>Chordata</taxon>
        <taxon>Craniata</taxon>
        <taxon>Vertebrata</taxon>
        <taxon>Euteleostomi</taxon>
        <taxon>Actinopterygii</taxon>
        <taxon>Neopterygii</taxon>
        <taxon>Teleostei</taxon>
        <taxon>Neoteleostei</taxon>
        <taxon>Acanthomorphata</taxon>
        <taxon>Ovalentaria</taxon>
        <taxon>Atherinomorphae</taxon>
        <taxon>Beloniformes</taxon>
        <taxon>Adrianichthyidae</taxon>
        <taxon>Oryziinae</taxon>
        <taxon>Oryzias</taxon>
    </lineage>
</organism>
<comment type="cofactor">
    <cofactor evidence="1 25">
        <name>pyridoxal 5'-phosphate</name>
        <dbReference type="ChEBI" id="CHEBI:597326"/>
    </cofactor>
</comment>
<reference evidence="28" key="2">
    <citation type="submission" date="2025-09" db="UniProtKB">
        <authorList>
            <consortium name="Ensembl"/>
        </authorList>
    </citation>
    <scope>IDENTIFICATION</scope>
</reference>
<evidence type="ECO:0000256" key="16">
    <source>
        <dbReference type="ARBA" id="ARBA00023004"/>
    </source>
</evidence>
<dbReference type="PaxDb" id="30732-ENSOMEP00000017869"/>
<evidence type="ECO:0000313" key="28">
    <source>
        <dbReference type="Ensembl" id="ENSOMEP00000017869.1"/>
    </source>
</evidence>
<dbReference type="InterPro" id="IPR046342">
    <property type="entry name" value="CBS_dom_sf"/>
</dbReference>
<keyword evidence="11 25" id="KW-0028">Amino-acid biosynthesis</keyword>
<feature type="domain" description="CBS" evidence="27">
    <location>
        <begin position="447"/>
        <end position="504"/>
    </location>
</feature>
<dbReference type="AlphaFoldDB" id="A0A3B3CLA3"/>
<evidence type="ECO:0000256" key="2">
    <source>
        <dbReference type="ARBA" id="ARBA00004123"/>
    </source>
</evidence>
<dbReference type="EC" id="4.2.1.22" evidence="7 25"/>
<comment type="catalytic activity">
    <reaction evidence="23 25">
        <text>L-homocysteine + L-serine = L,L-cystathionine + H2O</text>
        <dbReference type="Rhea" id="RHEA:10112"/>
        <dbReference type="ChEBI" id="CHEBI:15377"/>
        <dbReference type="ChEBI" id="CHEBI:33384"/>
        <dbReference type="ChEBI" id="CHEBI:58161"/>
        <dbReference type="ChEBI" id="CHEBI:58199"/>
        <dbReference type="EC" id="4.2.1.22"/>
    </reaction>
</comment>
<dbReference type="SMART" id="SM00116">
    <property type="entry name" value="CBS"/>
    <property type="match status" value="1"/>
</dbReference>
<dbReference type="SUPFAM" id="SSF54631">
    <property type="entry name" value="CBS-domain pair"/>
    <property type="match status" value="1"/>
</dbReference>
<keyword evidence="10" id="KW-0597">Phosphoprotein</keyword>
<dbReference type="GO" id="GO:0005737">
    <property type="term" value="C:cytoplasm"/>
    <property type="evidence" value="ECO:0007669"/>
    <property type="project" value="UniProtKB-SubCell"/>
</dbReference>
<evidence type="ECO:0000256" key="4">
    <source>
        <dbReference type="ARBA" id="ARBA00005003"/>
    </source>
</evidence>
<dbReference type="InterPro" id="IPR046353">
    <property type="entry name" value="CBS_C"/>
</dbReference>
<evidence type="ECO:0000256" key="13">
    <source>
        <dbReference type="ARBA" id="ARBA00022723"/>
    </source>
</evidence>
<dbReference type="SUPFAM" id="SSF53686">
    <property type="entry name" value="Tryptophan synthase beta subunit-like PLP-dependent enzymes"/>
    <property type="match status" value="1"/>
</dbReference>
<evidence type="ECO:0000256" key="5">
    <source>
        <dbReference type="ARBA" id="ARBA00007103"/>
    </source>
</evidence>